<protein>
    <submittedName>
        <fullName evidence="2">Uncharacterized protein</fullName>
    </submittedName>
</protein>
<proteinExistence type="predicted"/>
<accession>A0A9W8JW05</accession>
<feature type="region of interest" description="Disordered" evidence="1">
    <location>
        <begin position="187"/>
        <end position="210"/>
    </location>
</feature>
<name>A0A9W8JW05_9AGAR</name>
<sequence>MSLQSQEILTEAHELSESVISSMHDFDPELLSRLQSDTVVLTRRFEYNRNLEDLTKAISITRRALASPILGTRKWKFQQLLGIQLGYLFQKTEKKDDIEAAITSLQAAVEVERLSPADKAVSLDEYGKVLFARFKLNNKKADLEQAIKVYKEALEIWGSENDSIVSCMNNLGNAMVTMFEMTADPRELPSDNHSSYGRPRRTGTFSSHFS</sequence>
<dbReference type="Proteomes" id="UP001148786">
    <property type="component" value="Unassembled WGS sequence"/>
</dbReference>
<organism evidence="2 3">
    <name type="scientific">Agrocybe chaxingu</name>
    <dbReference type="NCBI Taxonomy" id="84603"/>
    <lineage>
        <taxon>Eukaryota</taxon>
        <taxon>Fungi</taxon>
        <taxon>Dikarya</taxon>
        <taxon>Basidiomycota</taxon>
        <taxon>Agaricomycotina</taxon>
        <taxon>Agaricomycetes</taxon>
        <taxon>Agaricomycetidae</taxon>
        <taxon>Agaricales</taxon>
        <taxon>Agaricineae</taxon>
        <taxon>Strophariaceae</taxon>
        <taxon>Agrocybe</taxon>
    </lineage>
</organism>
<evidence type="ECO:0000313" key="3">
    <source>
        <dbReference type="Proteomes" id="UP001148786"/>
    </source>
</evidence>
<dbReference type="Gene3D" id="1.25.40.10">
    <property type="entry name" value="Tetratricopeptide repeat domain"/>
    <property type="match status" value="1"/>
</dbReference>
<comment type="caution">
    <text evidence="2">The sequence shown here is derived from an EMBL/GenBank/DDBJ whole genome shotgun (WGS) entry which is preliminary data.</text>
</comment>
<gene>
    <name evidence="2" type="ORF">NLJ89_g8141</name>
</gene>
<reference evidence="2" key="1">
    <citation type="submission" date="2022-07" db="EMBL/GenBank/DDBJ databases">
        <title>Genome Sequence of Agrocybe chaxingu.</title>
        <authorList>
            <person name="Buettner E."/>
        </authorList>
    </citation>
    <scope>NUCLEOTIDE SEQUENCE</scope>
    <source>
        <strain evidence="2">MP-N11</strain>
    </source>
</reference>
<keyword evidence="3" id="KW-1185">Reference proteome</keyword>
<evidence type="ECO:0000256" key="1">
    <source>
        <dbReference type="SAM" id="MobiDB-lite"/>
    </source>
</evidence>
<dbReference type="AlphaFoldDB" id="A0A9W8JW05"/>
<dbReference type="OrthoDB" id="3217196at2759"/>
<dbReference type="EMBL" id="JANKHO010001059">
    <property type="protein sequence ID" value="KAJ3504052.1"/>
    <property type="molecule type" value="Genomic_DNA"/>
</dbReference>
<evidence type="ECO:0000313" key="2">
    <source>
        <dbReference type="EMBL" id="KAJ3504052.1"/>
    </source>
</evidence>
<dbReference type="InterPro" id="IPR011990">
    <property type="entry name" value="TPR-like_helical_dom_sf"/>
</dbReference>